<accession>A0A1F4ZCL1</accession>
<proteinExistence type="predicted"/>
<dbReference type="EMBL" id="MEXN01000005">
    <property type="protein sequence ID" value="OGD03656.1"/>
    <property type="molecule type" value="Genomic_DNA"/>
</dbReference>
<evidence type="ECO:0000313" key="2">
    <source>
        <dbReference type="EMBL" id="OGD03656.1"/>
    </source>
</evidence>
<feature type="transmembrane region" description="Helical" evidence="1">
    <location>
        <begin position="6"/>
        <end position="26"/>
    </location>
</feature>
<keyword evidence="1" id="KW-0472">Membrane</keyword>
<dbReference type="STRING" id="1797259.A2989_03175"/>
<dbReference type="Proteomes" id="UP000177080">
    <property type="component" value="Unassembled WGS sequence"/>
</dbReference>
<reference evidence="2 3" key="1">
    <citation type="journal article" date="2016" name="Nat. Commun.">
        <title>Thousands of microbial genomes shed light on interconnected biogeochemical processes in an aquifer system.</title>
        <authorList>
            <person name="Anantharaman K."/>
            <person name="Brown C.T."/>
            <person name="Hug L.A."/>
            <person name="Sharon I."/>
            <person name="Castelle C.J."/>
            <person name="Probst A.J."/>
            <person name="Thomas B.C."/>
            <person name="Singh A."/>
            <person name="Wilkins M.J."/>
            <person name="Karaoz U."/>
            <person name="Brodie E.L."/>
            <person name="Williams K.H."/>
            <person name="Hubbard S.S."/>
            <person name="Banfield J.F."/>
        </authorList>
    </citation>
    <scope>NUCLEOTIDE SEQUENCE [LARGE SCALE GENOMIC DNA]</scope>
</reference>
<keyword evidence="1" id="KW-1133">Transmembrane helix</keyword>
<evidence type="ECO:0000313" key="3">
    <source>
        <dbReference type="Proteomes" id="UP000177080"/>
    </source>
</evidence>
<sequence>MDGGQMFLVGMGLLTVAVVVGVGLKVGELELRQEKENRWYRERAHVVTDSSEMLRGLQAKRAEGAEKE</sequence>
<keyword evidence="1" id="KW-0812">Transmembrane</keyword>
<gene>
    <name evidence="2" type="ORF">A2989_03175</name>
</gene>
<comment type="caution">
    <text evidence="2">The sequence shown here is derived from an EMBL/GenBank/DDBJ whole genome shotgun (WGS) entry which is preliminary data.</text>
</comment>
<dbReference type="AlphaFoldDB" id="A0A1F4ZCL1"/>
<name>A0A1F4ZCL1_9BACT</name>
<protein>
    <submittedName>
        <fullName evidence="2">Uncharacterized protein</fullName>
    </submittedName>
</protein>
<evidence type="ECO:0000256" key="1">
    <source>
        <dbReference type="SAM" id="Phobius"/>
    </source>
</evidence>
<organism evidence="2 3">
    <name type="scientific">Candidatus Amesbacteria bacterium RIFCSPLOWO2_01_FULL_48_25</name>
    <dbReference type="NCBI Taxonomy" id="1797259"/>
    <lineage>
        <taxon>Bacteria</taxon>
        <taxon>Candidatus Amesiibacteriota</taxon>
    </lineage>
</organism>